<dbReference type="EMBL" id="KV006897">
    <property type="protein sequence ID" value="KZV32260.1"/>
    <property type="molecule type" value="Genomic_DNA"/>
</dbReference>
<dbReference type="SFLD" id="SFLDG00358">
    <property type="entry name" value="Main_(cytGST)"/>
    <property type="match status" value="1"/>
</dbReference>
<protein>
    <recommendedName>
        <fullName evidence="5">Glutathione S-transferase</fullName>
        <ecNumber evidence="5">2.5.1.18</ecNumber>
    </recommendedName>
</protein>
<accession>A0A2Z7BDG0</accession>
<keyword evidence="9" id="KW-1185">Reference proteome</keyword>
<evidence type="ECO:0000256" key="4">
    <source>
        <dbReference type="ARBA" id="ARBA00047960"/>
    </source>
</evidence>
<evidence type="ECO:0000259" key="6">
    <source>
        <dbReference type="PROSITE" id="PS50404"/>
    </source>
</evidence>
<evidence type="ECO:0000313" key="8">
    <source>
        <dbReference type="EMBL" id="KZV32260.1"/>
    </source>
</evidence>
<dbReference type="AlphaFoldDB" id="A0A2Z7BDG0"/>
<dbReference type="GO" id="GO:0005829">
    <property type="term" value="C:cytosol"/>
    <property type="evidence" value="ECO:0007669"/>
    <property type="project" value="UniProtKB-SubCell"/>
</dbReference>
<dbReference type="SUPFAM" id="SSF47616">
    <property type="entry name" value="GST C-terminal domain-like"/>
    <property type="match status" value="1"/>
</dbReference>
<dbReference type="Gene3D" id="1.20.1050.10">
    <property type="match status" value="1"/>
</dbReference>
<dbReference type="InterPro" id="IPR040079">
    <property type="entry name" value="Glutathione_S-Trfase"/>
</dbReference>
<dbReference type="InterPro" id="IPR004045">
    <property type="entry name" value="Glutathione_S-Trfase_N"/>
</dbReference>
<dbReference type="FunFam" id="1.20.1050.10:FF:000016">
    <property type="entry name" value="Glutathione S-transferase U9"/>
    <property type="match status" value="1"/>
</dbReference>
<dbReference type="SUPFAM" id="SSF52833">
    <property type="entry name" value="Thioredoxin-like"/>
    <property type="match status" value="1"/>
</dbReference>
<dbReference type="GO" id="GO:0009407">
    <property type="term" value="P:toxin catabolic process"/>
    <property type="evidence" value="ECO:0007669"/>
    <property type="project" value="UniProtKB-ARBA"/>
</dbReference>
<dbReference type="Pfam" id="PF22041">
    <property type="entry name" value="GST_C_7"/>
    <property type="match status" value="1"/>
</dbReference>
<dbReference type="PANTHER" id="PTHR11260:SF781">
    <property type="entry name" value="GLUTATHIONE S-TRANSFERASE U19"/>
    <property type="match status" value="1"/>
</dbReference>
<dbReference type="InterPro" id="IPR036282">
    <property type="entry name" value="Glutathione-S-Trfase_C_sf"/>
</dbReference>
<evidence type="ECO:0000256" key="2">
    <source>
        <dbReference type="ARBA" id="ARBA00022679"/>
    </source>
</evidence>
<keyword evidence="1" id="KW-0216">Detoxification</keyword>
<dbReference type="InterPro" id="IPR036249">
    <property type="entry name" value="Thioredoxin-like_sf"/>
</dbReference>
<dbReference type="EC" id="2.5.1.18" evidence="5"/>
<dbReference type="InterPro" id="IPR054416">
    <property type="entry name" value="GST_UstS-like_C"/>
</dbReference>
<comment type="catalytic activity">
    <reaction evidence="4 5">
        <text>RX + glutathione = an S-substituted glutathione + a halide anion + H(+)</text>
        <dbReference type="Rhea" id="RHEA:16437"/>
        <dbReference type="ChEBI" id="CHEBI:15378"/>
        <dbReference type="ChEBI" id="CHEBI:16042"/>
        <dbReference type="ChEBI" id="CHEBI:17792"/>
        <dbReference type="ChEBI" id="CHEBI:57925"/>
        <dbReference type="ChEBI" id="CHEBI:90779"/>
        <dbReference type="EC" id="2.5.1.18"/>
    </reaction>
</comment>
<dbReference type="FunFam" id="3.40.30.10:FF:000044">
    <property type="entry name" value="Glutathione S-transferase GSTU6"/>
    <property type="match status" value="1"/>
</dbReference>
<reference evidence="8 9" key="1">
    <citation type="journal article" date="2015" name="Proc. Natl. Acad. Sci. U.S.A.">
        <title>The resurrection genome of Boea hygrometrica: A blueprint for survival of dehydration.</title>
        <authorList>
            <person name="Xiao L."/>
            <person name="Yang G."/>
            <person name="Zhang L."/>
            <person name="Yang X."/>
            <person name="Zhao S."/>
            <person name="Ji Z."/>
            <person name="Zhou Q."/>
            <person name="Hu M."/>
            <person name="Wang Y."/>
            <person name="Chen M."/>
            <person name="Xu Y."/>
            <person name="Jin H."/>
            <person name="Xiao X."/>
            <person name="Hu G."/>
            <person name="Bao F."/>
            <person name="Hu Y."/>
            <person name="Wan P."/>
            <person name="Li L."/>
            <person name="Deng X."/>
            <person name="Kuang T."/>
            <person name="Xiang C."/>
            <person name="Zhu J.K."/>
            <person name="Oliver M.J."/>
            <person name="He Y."/>
        </authorList>
    </citation>
    <scope>NUCLEOTIDE SEQUENCE [LARGE SCALE GENOMIC DNA]</scope>
    <source>
        <strain evidence="9">cv. XS01</strain>
    </source>
</reference>
<dbReference type="PROSITE" id="PS50404">
    <property type="entry name" value="GST_NTER"/>
    <property type="match status" value="1"/>
</dbReference>
<comment type="function">
    <text evidence="5">Is involved in the conjugation of reduced glutathione to a wide number of exogenous and endogenous hydrophobic electrophiles.</text>
</comment>
<gene>
    <name evidence="8" type="ORF">F511_26564</name>
</gene>
<feature type="domain" description="GST N-terminal" evidence="6">
    <location>
        <begin position="5"/>
        <end position="84"/>
    </location>
</feature>
<dbReference type="GO" id="GO:0006749">
    <property type="term" value="P:glutathione metabolic process"/>
    <property type="evidence" value="ECO:0007669"/>
    <property type="project" value="InterPro"/>
</dbReference>
<dbReference type="SFLD" id="SFLDS00019">
    <property type="entry name" value="Glutathione_Transferase_(cytos"/>
    <property type="match status" value="1"/>
</dbReference>
<dbReference type="InterPro" id="IPR045073">
    <property type="entry name" value="Omega/Tau-like"/>
</dbReference>
<evidence type="ECO:0000313" key="9">
    <source>
        <dbReference type="Proteomes" id="UP000250235"/>
    </source>
</evidence>
<dbReference type="Proteomes" id="UP000250235">
    <property type="component" value="Unassembled WGS sequence"/>
</dbReference>
<dbReference type="InterPro" id="IPR045074">
    <property type="entry name" value="GST_C_Tau"/>
</dbReference>
<evidence type="ECO:0000256" key="1">
    <source>
        <dbReference type="ARBA" id="ARBA00022575"/>
    </source>
</evidence>
<sequence length="231" mass="25862">MEKTSGVKLLGSHPSPFVNRVVLALTIKSIHYELVEVNPHKDGEILAKYNPVHKKIPVLVHGDKPISESLIIVRYIDEVWNEGPSILPTDPYDRAMALFWAAYIDDKWFPLFKQLQGSQEGDSRKETLDKITEGLVFLEKAFKDSSKGKPFFGGETVGYLDIAMGSVVGWIKVAETLIGQKIFDDEKAPLLVGWIDKIYSENSVKDAMLNPQTLLEVFKKLQAMKTEAAAT</sequence>
<dbReference type="OrthoDB" id="4951845at2759"/>
<dbReference type="PROSITE" id="PS50405">
    <property type="entry name" value="GST_CTER"/>
    <property type="match status" value="1"/>
</dbReference>
<feature type="domain" description="GST C-terminal" evidence="7">
    <location>
        <begin position="90"/>
        <end position="215"/>
    </location>
</feature>
<dbReference type="CDD" id="cd03185">
    <property type="entry name" value="GST_C_Tau"/>
    <property type="match status" value="1"/>
</dbReference>
<dbReference type="Gene3D" id="3.40.30.10">
    <property type="entry name" value="Glutaredoxin"/>
    <property type="match status" value="1"/>
</dbReference>
<comment type="similarity">
    <text evidence="3">Belongs to the GST superfamily. Tau family.</text>
</comment>
<dbReference type="InterPro" id="IPR010987">
    <property type="entry name" value="Glutathione-S-Trfase_C-like"/>
</dbReference>
<dbReference type="PANTHER" id="PTHR11260">
    <property type="entry name" value="GLUTATHIONE S-TRANSFERASE, GST, SUPERFAMILY, GST DOMAIN CONTAINING"/>
    <property type="match status" value="1"/>
</dbReference>
<organism evidence="8 9">
    <name type="scientific">Dorcoceras hygrometricum</name>
    <dbReference type="NCBI Taxonomy" id="472368"/>
    <lineage>
        <taxon>Eukaryota</taxon>
        <taxon>Viridiplantae</taxon>
        <taxon>Streptophyta</taxon>
        <taxon>Embryophyta</taxon>
        <taxon>Tracheophyta</taxon>
        <taxon>Spermatophyta</taxon>
        <taxon>Magnoliopsida</taxon>
        <taxon>eudicotyledons</taxon>
        <taxon>Gunneridae</taxon>
        <taxon>Pentapetalae</taxon>
        <taxon>asterids</taxon>
        <taxon>lamiids</taxon>
        <taxon>Lamiales</taxon>
        <taxon>Gesneriaceae</taxon>
        <taxon>Didymocarpoideae</taxon>
        <taxon>Trichosporeae</taxon>
        <taxon>Loxocarpinae</taxon>
        <taxon>Dorcoceras</taxon>
    </lineage>
</organism>
<evidence type="ECO:0000259" key="7">
    <source>
        <dbReference type="PROSITE" id="PS50405"/>
    </source>
</evidence>
<name>A0A2Z7BDG0_9LAMI</name>
<keyword evidence="2 5" id="KW-0808">Transferase</keyword>
<keyword evidence="5" id="KW-0963">Cytoplasm</keyword>
<evidence type="ECO:0000256" key="5">
    <source>
        <dbReference type="RuleBase" id="RU369102"/>
    </source>
</evidence>
<dbReference type="SFLD" id="SFLDG01152">
    <property type="entry name" value="Main.3:_Omega-_and_Tau-like"/>
    <property type="match status" value="1"/>
</dbReference>
<dbReference type="GO" id="GO:0004364">
    <property type="term" value="F:glutathione transferase activity"/>
    <property type="evidence" value="ECO:0007669"/>
    <property type="project" value="UniProtKB-UniRule"/>
</dbReference>
<dbReference type="Pfam" id="PF02798">
    <property type="entry name" value="GST_N"/>
    <property type="match status" value="1"/>
</dbReference>
<proteinExistence type="inferred from homology"/>
<dbReference type="CDD" id="cd03058">
    <property type="entry name" value="GST_N_Tau"/>
    <property type="match status" value="1"/>
</dbReference>
<evidence type="ECO:0000256" key="3">
    <source>
        <dbReference type="ARBA" id="ARBA00025743"/>
    </source>
</evidence>
<comment type="subcellular location">
    <subcellularLocation>
        <location evidence="5">Cytoplasm</location>
        <location evidence="5">Cytosol</location>
    </subcellularLocation>
</comment>